<dbReference type="EMBL" id="JAAEDM010000058">
    <property type="protein sequence ID" value="MBR0673060.1"/>
    <property type="molecule type" value="Genomic_DNA"/>
</dbReference>
<sequence length="595" mass="60297">MLFFALAAVAAVHLGILAGPHAPFAEGRLVDADAYMRVVRVLELRLGGGWFDTVTPALAAPEGLSLHWTRPLDLLILLPALALEGLAGFDPREAIFLVGGLVSPALHVLAAVAAAWAARGLWPGAAPWFAVPMAVAMPAATGYAMPGRADHHALILLALLVALGGAVRALRPDFPRRAAVLAGAAFGFGIWVSPEALILAAPVLLATGLAVVAADDGRGLARQGMRIALAMGATLALAVVVERPPAGWLAVEYDRVSVHHVALAAAIAAVFAAVLPFADTARARRVAVGAASAVAALAVLLLLFPDALAGSFGSADAASRDVLLPAIEEMQPLPPFGRGRASDVPALLGGPPLAGLIALGLAAPGWLRDRRWPAGLALFAALLSGLVAAFAARRFALDLAAPAAVAGAGLVGAVLGAAWPRSKVFRGMAAALLLSGLLALPFAAMPGPDAAGAAAGHAEAACDVTALARWLAAERPGVAPGSPAPILMAADINAGPEIAWRTPFRAVAGPYHRGGAALQDTRAVFAATDPEAARQVLRRRGVALVLTCAGPDARMAGEGTLAARLRDGRGPGWLVPVPLPEALGGFRLLAVAPQP</sequence>
<feature type="transmembrane region" description="Helical" evidence="1">
    <location>
        <begin position="224"/>
        <end position="241"/>
    </location>
</feature>
<dbReference type="Proteomes" id="UP001138751">
    <property type="component" value="Unassembled WGS sequence"/>
</dbReference>
<accession>A0A9X9X0Y1</accession>
<proteinExistence type="predicted"/>
<comment type="caution">
    <text evidence="2">The sequence shown here is derived from an EMBL/GenBank/DDBJ whole genome shotgun (WGS) entry which is preliminary data.</text>
</comment>
<evidence type="ECO:0000313" key="2">
    <source>
        <dbReference type="EMBL" id="MBR0673060.1"/>
    </source>
</evidence>
<feature type="transmembrane region" description="Helical" evidence="1">
    <location>
        <begin position="261"/>
        <end position="278"/>
    </location>
</feature>
<feature type="transmembrane region" description="Helical" evidence="1">
    <location>
        <begin position="399"/>
        <end position="417"/>
    </location>
</feature>
<keyword evidence="1" id="KW-1133">Transmembrane helix</keyword>
<feature type="transmembrane region" description="Helical" evidence="1">
    <location>
        <begin position="190"/>
        <end position="212"/>
    </location>
</feature>
<keyword evidence="1" id="KW-0472">Membrane</keyword>
<reference evidence="2" key="2">
    <citation type="journal article" date="2021" name="Syst. Appl. Microbiol.">
        <title>Roseomonas hellenica sp. nov., isolated from roots of wild-growing Alkanna tinctoria.</title>
        <authorList>
            <person name="Rat A."/>
            <person name="Naranjo H.D."/>
            <person name="Lebbe L."/>
            <person name="Cnockaert M."/>
            <person name="Krigas N."/>
            <person name="Grigoriadou K."/>
            <person name="Maloupa E."/>
            <person name="Willems A."/>
        </authorList>
    </citation>
    <scope>NUCLEOTIDE SEQUENCE</scope>
    <source>
        <strain evidence="2">LMG 31231</strain>
    </source>
</reference>
<evidence type="ECO:0000313" key="3">
    <source>
        <dbReference type="Proteomes" id="UP001138751"/>
    </source>
</evidence>
<protein>
    <submittedName>
        <fullName evidence="2">Uncharacterized protein</fullName>
    </submittedName>
</protein>
<feature type="transmembrane region" description="Helical" evidence="1">
    <location>
        <begin position="125"/>
        <end position="145"/>
    </location>
</feature>
<evidence type="ECO:0000256" key="1">
    <source>
        <dbReference type="SAM" id="Phobius"/>
    </source>
</evidence>
<dbReference type="RefSeq" id="WP_211863475.1">
    <property type="nucleotide sequence ID" value="NZ_JAAEDM010000058.1"/>
</dbReference>
<feature type="transmembrane region" description="Helical" evidence="1">
    <location>
        <begin position="374"/>
        <end position="393"/>
    </location>
</feature>
<feature type="transmembrane region" description="Helical" evidence="1">
    <location>
        <begin position="424"/>
        <end position="444"/>
    </location>
</feature>
<feature type="transmembrane region" description="Helical" evidence="1">
    <location>
        <begin position="94"/>
        <end position="119"/>
    </location>
</feature>
<keyword evidence="3" id="KW-1185">Reference proteome</keyword>
<feature type="transmembrane region" description="Helical" evidence="1">
    <location>
        <begin position="68"/>
        <end position="87"/>
    </location>
</feature>
<organism evidence="2 3">
    <name type="scientific">Neoroseomonas soli</name>
    <dbReference type="NCBI Taxonomy" id="1081025"/>
    <lineage>
        <taxon>Bacteria</taxon>
        <taxon>Pseudomonadati</taxon>
        <taxon>Pseudomonadota</taxon>
        <taxon>Alphaproteobacteria</taxon>
        <taxon>Acetobacterales</taxon>
        <taxon>Acetobacteraceae</taxon>
        <taxon>Neoroseomonas</taxon>
    </lineage>
</organism>
<reference evidence="2" key="1">
    <citation type="submission" date="2020-01" db="EMBL/GenBank/DDBJ databases">
        <authorList>
            <person name="Rat A."/>
        </authorList>
    </citation>
    <scope>NUCLEOTIDE SEQUENCE</scope>
    <source>
        <strain evidence="2">LMG 31231</strain>
    </source>
</reference>
<gene>
    <name evidence="2" type="ORF">GXW76_17915</name>
</gene>
<dbReference type="AlphaFoldDB" id="A0A9X9X0Y1"/>
<feature type="transmembrane region" description="Helical" evidence="1">
    <location>
        <begin position="152"/>
        <end position="170"/>
    </location>
</feature>
<keyword evidence="1" id="KW-0812">Transmembrane</keyword>
<feature type="transmembrane region" description="Helical" evidence="1">
    <location>
        <begin position="346"/>
        <end position="367"/>
    </location>
</feature>
<name>A0A9X9X0Y1_9PROT</name>
<feature type="transmembrane region" description="Helical" evidence="1">
    <location>
        <begin position="285"/>
        <end position="304"/>
    </location>
</feature>